<evidence type="ECO:0000256" key="7">
    <source>
        <dbReference type="RuleBase" id="RU361154"/>
    </source>
</evidence>
<dbReference type="InterPro" id="IPR004199">
    <property type="entry name" value="B-gal_small/dom_5"/>
</dbReference>
<dbReference type="Pfam" id="PF00703">
    <property type="entry name" value="Glyco_hydro_2"/>
    <property type="match status" value="1"/>
</dbReference>
<dbReference type="RefSeq" id="WP_156342213.1">
    <property type="nucleotide sequence ID" value="NZ_CACRSY010000008.1"/>
</dbReference>
<dbReference type="PANTHER" id="PTHR46323">
    <property type="entry name" value="BETA-GALACTOSIDASE"/>
    <property type="match status" value="1"/>
</dbReference>
<dbReference type="InterPro" id="IPR050347">
    <property type="entry name" value="Bact_Beta-galactosidase"/>
</dbReference>
<dbReference type="PROSITE" id="PS00719">
    <property type="entry name" value="GLYCOSYL_HYDROL_F2_1"/>
    <property type="match status" value="1"/>
</dbReference>
<dbReference type="SMART" id="SM01038">
    <property type="entry name" value="Bgal_small_N"/>
    <property type="match status" value="1"/>
</dbReference>
<comment type="similarity">
    <text evidence="2 7">Belongs to the glycosyl hydrolase 2 family.</text>
</comment>
<dbReference type="InterPro" id="IPR032312">
    <property type="entry name" value="LacZ_4"/>
</dbReference>
<dbReference type="SUPFAM" id="SSF49303">
    <property type="entry name" value="beta-Galactosidase/glucuronidase domain"/>
    <property type="match status" value="2"/>
</dbReference>
<dbReference type="PANTHER" id="PTHR46323:SF2">
    <property type="entry name" value="BETA-GALACTOSIDASE"/>
    <property type="match status" value="1"/>
</dbReference>
<dbReference type="Pfam" id="PF16353">
    <property type="entry name" value="LacZ_4"/>
    <property type="match status" value="1"/>
</dbReference>
<dbReference type="Gene3D" id="2.60.120.260">
    <property type="entry name" value="Galactose-binding domain-like"/>
    <property type="match status" value="1"/>
</dbReference>
<dbReference type="InterPro" id="IPR006103">
    <property type="entry name" value="Glyco_hydro_2_cat"/>
</dbReference>
<dbReference type="GO" id="GO:0005990">
    <property type="term" value="P:lactose catabolic process"/>
    <property type="evidence" value="ECO:0007669"/>
    <property type="project" value="TreeGrafter"/>
</dbReference>
<dbReference type="InterPro" id="IPR006101">
    <property type="entry name" value="Glyco_hydro_2"/>
</dbReference>
<dbReference type="EMBL" id="CACRSY010000008">
    <property type="protein sequence ID" value="VYS96465.1"/>
    <property type="molecule type" value="Genomic_DNA"/>
</dbReference>
<evidence type="ECO:0000256" key="6">
    <source>
        <dbReference type="ARBA" id="ARBA00032230"/>
    </source>
</evidence>
<dbReference type="AlphaFoldDB" id="A0A6N2SY40"/>
<gene>
    <name evidence="9" type="primary">lacZ_3</name>
    <name evidence="9" type="ORF">BHLFYP23_02267</name>
</gene>
<accession>A0A6N2SY40</accession>
<comment type="catalytic activity">
    <reaction evidence="1 7">
        <text>Hydrolysis of terminal non-reducing beta-D-galactose residues in beta-D-galactosides.</text>
        <dbReference type="EC" id="3.2.1.23"/>
    </reaction>
</comment>
<organism evidence="9">
    <name type="scientific">Blautia hansenii</name>
    <name type="common">Ruminococcus hansenii</name>
    <dbReference type="NCBI Taxonomy" id="1322"/>
    <lineage>
        <taxon>Bacteria</taxon>
        <taxon>Bacillati</taxon>
        <taxon>Bacillota</taxon>
        <taxon>Clostridia</taxon>
        <taxon>Lachnospirales</taxon>
        <taxon>Lachnospiraceae</taxon>
        <taxon>Blautia</taxon>
    </lineage>
</organism>
<dbReference type="GO" id="GO:0009341">
    <property type="term" value="C:beta-galactosidase complex"/>
    <property type="evidence" value="ECO:0007669"/>
    <property type="project" value="InterPro"/>
</dbReference>
<dbReference type="InterPro" id="IPR023230">
    <property type="entry name" value="Glyco_hydro_2_CS"/>
</dbReference>
<reference evidence="9" key="1">
    <citation type="submission" date="2019-11" db="EMBL/GenBank/DDBJ databases">
        <authorList>
            <person name="Feng L."/>
        </authorList>
    </citation>
    <scope>NUCLEOTIDE SEQUENCE</scope>
    <source>
        <strain evidence="9">BhanseniiLFYP23</strain>
    </source>
</reference>
<dbReference type="InterPro" id="IPR036156">
    <property type="entry name" value="Beta-gal/glucu_dom_sf"/>
</dbReference>
<dbReference type="EC" id="3.2.1.23" evidence="3 7"/>
<dbReference type="SUPFAM" id="SSF51445">
    <property type="entry name" value="(Trans)glycosidases"/>
    <property type="match status" value="1"/>
</dbReference>
<dbReference type="Gene3D" id="3.20.20.80">
    <property type="entry name" value="Glycosidases"/>
    <property type="match status" value="1"/>
</dbReference>
<dbReference type="Gene3D" id="2.70.98.10">
    <property type="match status" value="1"/>
</dbReference>
<dbReference type="GO" id="GO:0004565">
    <property type="term" value="F:beta-galactosidase activity"/>
    <property type="evidence" value="ECO:0007669"/>
    <property type="project" value="UniProtKB-EC"/>
</dbReference>
<evidence type="ECO:0000256" key="1">
    <source>
        <dbReference type="ARBA" id="ARBA00001412"/>
    </source>
</evidence>
<evidence type="ECO:0000313" key="9">
    <source>
        <dbReference type="EMBL" id="VYS96465.1"/>
    </source>
</evidence>
<evidence type="ECO:0000256" key="5">
    <source>
        <dbReference type="ARBA" id="ARBA00023295"/>
    </source>
</evidence>
<protein>
    <recommendedName>
        <fullName evidence="3 7">Beta-galactosidase</fullName>
        <ecNumber evidence="3 7">3.2.1.23</ecNumber>
    </recommendedName>
    <alternativeName>
        <fullName evidence="6 7">Lactase</fullName>
    </alternativeName>
</protein>
<dbReference type="GO" id="GO:0030246">
    <property type="term" value="F:carbohydrate binding"/>
    <property type="evidence" value="ECO:0007669"/>
    <property type="project" value="InterPro"/>
</dbReference>
<dbReference type="InterPro" id="IPR008979">
    <property type="entry name" value="Galactose-bd-like_sf"/>
</dbReference>
<dbReference type="SUPFAM" id="SSF49785">
    <property type="entry name" value="Galactose-binding domain-like"/>
    <property type="match status" value="1"/>
</dbReference>
<dbReference type="InterPro" id="IPR006104">
    <property type="entry name" value="Glyco_hydro_2_N"/>
</dbReference>
<evidence type="ECO:0000256" key="2">
    <source>
        <dbReference type="ARBA" id="ARBA00007401"/>
    </source>
</evidence>
<dbReference type="SUPFAM" id="SSF74650">
    <property type="entry name" value="Galactose mutarotase-like"/>
    <property type="match status" value="1"/>
</dbReference>
<dbReference type="InterPro" id="IPR011013">
    <property type="entry name" value="Gal_mutarotase_sf_dom"/>
</dbReference>
<dbReference type="Pfam" id="PF02836">
    <property type="entry name" value="Glyco_hydro_2_C"/>
    <property type="match status" value="1"/>
</dbReference>
<dbReference type="Pfam" id="PF02837">
    <property type="entry name" value="Glyco_hydro_2_N"/>
    <property type="match status" value="1"/>
</dbReference>
<dbReference type="InterPro" id="IPR017853">
    <property type="entry name" value="GH"/>
</dbReference>
<dbReference type="Gene3D" id="2.60.40.10">
    <property type="entry name" value="Immunoglobulins"/>
    <property type="match status" value="2"/>
</dbReference>
<dbReference type="InterPro" id="IPR006102">
    <property type="entry name" value="Ig-like_GH2"/>
</dbReference>
<feature type="domain" description="Beta galactosidase small chain/" evidence="8">
    <location>
        <begin position="739"/>
        <end position="1007"/>
    </location>
</feature>
<name>A0A6N2SY40_BLAHA</name>
<dbReference type="InterPro" id="IPR013783">
    <property type="entry name" value="Ig-like_fold"/>
</dbReference>
<proteinExistence type="inferred from homology"/>
<keyword evidence="4 7" id="KW-0378">Hydrolase</keyword>
<sequence length="1012" mass="117579">MIVPRYYEDLSVLHENTMPARAYFIPASKRMDNLVEHREESDRMQLLNGTWKFQYFNSIYDVQEPFFEKDYDTENFDEIQVPSVWQMAGYDTHQYTNIRYPFPFDPPYVPQDIPCGTYAHTFVYHKDENAPKAFLNFEGVDSCFYVWINGSYVGYSQVSHMTSEFDITDLLRDGENSIAVLVMKWCDGSYLEDQDKFRMSGIFRDVYILKRPKQAISDYHIKTRIEDMLAKVEIEMKFYSPLNVKISIEDRNGAVVALGSIAEEGTAVLEIASPELWNTENPYLYKLILETENEVIVDHIALRKIEIKDQVIYLNGQKIKFRGVNRHDSDPVTGFTINLEQITTDLTLMKQHNFNAIRSSHYPNAPFFYEMCDKYGFMVIDEADIEAHGPFMIYRKEDTDYNRFKRWNEKIADDPVWEEAIVDRVKLMVERDKNRFCIVMWSMGNESAYGCNFEKALEWTKNFDPDRITQYESARYRNYDETYDYSNLDVYSRMYPALSEIQEYLDKDGSKPFLLVEYCHSMGNGPGDFEDYFQMIQDNDKMCGGFVWEWCDHAIAHGTAENGKPIYAYGGDHGEEIHDGNFCMDGLVYPDRTVHTGLLEYKNVYRPARVISYDKESGELVLHNYMDFDDLKDYVKISYELTQDGLVISKGKLPEVSAAPHSEGKINLKINVPESGKCYLKFIYHLKKELPLLDEDHILGFDEIEVSKDGAKCKLAEKWLQKTAVDSELQVSEDDTQIHIKGREFAYTIDKRTALFTEMKFAGREYLNHPMELNIWRAPTDNDMYIKSEWKKAHYDKAYTRAYTTEVVQGKHGVKITSHASVVAETVQKILDVTITWKIEAAGKIDADIAVTKDDEFPDLPRFGVRMFLDKKLSAARYFGMGPQESYCDKHQAASHGLYQANVDDLHEDYIRPQENGSHYDCEYVELNNSRYGIVTSAEKAFSFNASYYTQEELEKKTHNYELTESDSVVFCVDYALNGIGSNSCGPVVLEQYRFDDVLFRFQFTLIPYVKG</sequence>
<evidence type="ECO:0000259" key="8">
    <source>
        <dbReference type="SMART" id="SM01038"/>
    </source>
</evidence>
<evidence type="ECO:0000256" key="3">
    <source>
        <dbReference type="ARBA" id="ARBA00012756"/>
    </source>
</evidence>
<dbReference type="InterPro" id="IPR014718">
    <property type="entry name" value="GH-type_carb-bd"/>
</dbReference>
<dbReference type="PRINTS" id="PR00132">
    <property type="entry name" value="GLHYDRLASE2"/>
</dbReference>
<keyword evidence="5 7" id="KW-0326">Glycosidase</keyword>
<evidence type="ECO:0000256" key="4">
    <source>
        <dbReference type="ARBA" id="ARBA00022801"/>
    </source>
</evidence>
<dbReference type="Pfam" id="PF02929">
    <property type="entry name" value="Bgal_small_N"/>
    <property type="match status" value="1"/>
</dbReference>